<name>A0A227NLP4_9FLAO</name>
<dbReference type="Proteomes" id="UP000214684">
    <property type="component" value="Unassembled WGS sequence"/>
</dbReference>
<accession>A0A227NLP4</accession>
<reference evidence="2 3" key="1">
    <citation type="submission" date="2016-11" db="EMBL/GenBank/DDBJ databases">
        <title>Whole genomes of Flavobacteriaceae.</title>
        <authorList>
            <person name="Stine C."/>
            <person name="Li C."/>
            <person name="Tadesse D."/>
        </authorList>
    </citation>
    <scope>NUCLEOTIDE SEQUENCE [LARGE SCALE GENOMIC DNA]</scope>
    <source>
        <strain evidence="2 3">DSM 24704</strain>
    </source>
</reference>
<feature type="transmembrane region" description="Helical" evidence="1">
    <location>
        <begin position="5"/>
        <end position="21"/>
    </location>
</feature>
<organism evidence="2 3">
    <name type="scientific">Flavobacterium araucananum</name>
    <dbReference type="NCBI Taxonomy" id="946678"/>
    <lineage>
        <taxon>Bacteria</taxon>
        <taxon>Pseudomonadati</taxon>
        <taxon>Bacteroidota</taxon>
        <taxon>Flavobacteriia</taxon>
        <taxon>Flavobacteriales</taxon>
        <taxon>Flavobacteriaceae</taxon>
        <taxon>Flavobacterium</taxon>
    </lineage>
</organism>
<proteinExistence type="predicted"/>
<keyword evidence="1" id="KW-0812">Transmembrane</keyword>
<comment type="caution">
    <text evidence="2">The sequence shown here is derived from an EMBL/GenBank/DDBJ whole genome shotgun (WGS) entry which is preliminary data.</text>
</comment>
<gene>
    <name evidence="2" type="ORF">B0A64_22470</name>
</gene>
<evidence type="ECO:0000256" key="1">
    <source>
        <dbReference type="SAM" id="Phobius"/>
    </source>
</evidence>
<keyword evidence="1" id="KW-0472">Membrane</keyword>
<protein>
    <submittedName>
        <fullName evidence="2">Uncharacterized protein</fullName>
    </submittedName>
</protein>
<keyword evidence="3" id="KW-1185">Reference proteome</keyword>
<feature type="transmembrane region" description="Helical" evidence="1">
    <location>
        <begin position="116"/>
        <end position="135"/>
    </location>
</feature>
<evidence type="ECO:0000313" key="3">
    <source>
        <dbReference type="Proteomes" id="UP000214684"/>
    </source>
</evidence>
<dbReference type="OrthoDB" id="10016860at2"/>
<dbReference type="AlphaFoldDB" id="A0A227NLP4"/>
<keyword evidence="1" id="KW-1133">Transmembrane helix</keyword>
<dbReference type="EMBL" id="MUGS01000064">
    <property type="protein sequence ID" value="OXE98662.1"/>
    <property type="molecule type" value="Genomic_DNA"/>
</dbReference>
<feature type="transmembrane region" description="Helical" evidence="1">
    <location>
        <begin position="27"/>
        <end position="51"/>
    </location>
</feature>
<dbReference type="RefSeq" id="WP_089481711.1">
    <property type="nucleotide sequence ID" value="NZ_MUGS01000064.1"/>
</dbReference>
<evidence type="ECO:0000313" key="2">
    <source>
        <dbReference type="EMBL" id="OXE98662.1"/>
    </source>
</evidence>
<sequence length="142" mass="16490">MNFKSYLAGTIFWILLIWGPIEHSKQFWFAIRAGYLILIPLIIWLVLNWIWNRWQPNIKSEIILERILSGIICIALFVFAYFEGISTTHIGNTQQIQTRDGMEDVGEYVTLQGANWGNVFLLIILALLIFWYGVLKKGTKTP</sequence>
<feature type="transmembrane region" description="Helical" evidence="1">
    <location>
        <begin position="63"/>
        <end position="82"/>
    </location>
</feature>